<comment type="caution">
    <text evidence="2">The sequence shown here is derived from an EMBL/GenBank/DDBJ whole genome shotgun (WGS) entry which is preliminary data.</text>
</comment>
<dbReference type="Proteomes" id="UP000629098">
    <property type="component" value="Unassembled WGS sequence"/>
</dbReference>
<accession>A0A8J6XUX8</accession>
<dbReference type="InterPro" id="IPR011600">
    <property type="entry name" value="Pept_C14_caspase"/>
</dbReference>
<dbReference type="Pfam" id="PF00656">
    <property type="entry name" value="Peptidase_C14"/>
    <property type="match status" value="1"/>
</dbReference>
<dbReference type="InterPro" id="IPR029030">
    <property type="entry name" value="Caspase-like_dom_sf"/>
</dbReference>
<dbReference type="PANTHER" id="PTHR48104:SF30">
    <property type="entry name" value="METACASPASE-1"/>
    <property type="match status" value="1"/>
</dbReference>
<reference evidence="2" key="1">
    <citation type="submission" date="2020-09" db="EMBL/GenBank/DDBJ databases">
        <title>Iningainema tapete sp. nov. (Scytonemataceae, Cyanobacteria) from greenhouses in central Florida (USA) produces two types of nodularin with biosynthetic potential for microcystin-LR and anabaenopeptins.</title>
        <authorList>
            <person name="Berthold D.E."/>
            <person name="Lefler F.W."/>
            <person name="Huang I.-S."/>
            <person name="Abdulla H."/>
            <person name="Zimba P.V."/>
            <person name="Laughinghouse H.D. IV."/>
        </authorList>
    </citation>
    <scope>NUCLEOTIDE SEQUENCE</scope>
    <source>
        <strain evidence="2">BLCCT55</strain>
    </source>
</reference>
<feature type="domain" description="Peptidase C14 caspase" evidence="1">
    <location>
        <begin position="44"/>
        <end position="310"/>
    </location>
</feature>
<protein>
    <submittedName>
        <fullName evidence="2">Caspase family protein</fullName>
    </submittedName>
</protein>
<evidence type="ECO:0000259" key="1">
    <source>
        <dbReference type="Pfam" id="PF00656"/>
    </source>
</evidence>
<dbReference type="AlphaFoldDB" id="A0A8J6XUX8"/>
<evidence type="ECO:0000313" key="3">
    <source>
        <dbReference type="Proteomes" id="UP000629098"/>
    </source>
</evidence>
<dbReference type="PANTHER" id="PTHR48104">
    <property type="entry name" value="METACASPASE-4"/>
    <property type="match status" value="1"/>
</dbReference>
<evidence type="ECO:0000313" key="2">
    <source>
        <dbReference type="EMBL" id="MBD2776542.1"/>
    </source>
</evidence>
<dbReference type="InterPro" id="IPR050452">
    <property type="entry name" value="Metacaspase"/>
</dbReference>
<dbReference type="GO" id="GO:0004197">
    <property type="term" value="F:cysteine-type endopeptidase activity"/>
    <property type="evidence" value="ECO:0007669"/>
    <property type="project" value="InterPro"/>
</dbReference>
<proteinExistence type="predicted"/>
<dbReference type="EMBL" id="JACXAE010000098">
    <property type="protein sequence ID" value="MBD2776542.1"/>
    <property type="molecule type" value="Genomic_DNA"/>
</dbReference>
<organism evidence="2 3">
    <name type="scientific">Iningainema tapete BLCC-T55</name>
    <dbReference type="NCBI Taxonomy" id="2748662"/>
    <lineage>
        <taxon>Bacteria</taxon>
        <taxon>Bacillati</taxon>
        <taxon>Cyanobacteriota</taxon>
        <taxon>Cyanophyceae</taxon>
        <taxon>Nostocales</taxon>
        <taxon>Scytonemataceae</taxon>
        <taxon>Iningainema tapete</taxon>
    </lineage>
</organism>
<dbReference type="GO" id="GO:0005737">
    <property type="term" value="C:cytoplasm"/>
    <property type="evidence" value="ECO:0007669"/>
    <property type="project" value="TreeGrafter"/>
</dbReference>
<gene>
    <name evidence="2" type="ORF">ICL16_31930</name>
</gene>
<dbReference type="RefSeq" id="WP_190835617.1">
    <property type="nucleotide sequence ID" value="NZ_CAWPPI010000098.1"/>
</dbReference>
<keyword evidence="3" id="KW-1185">Reference proteome</keyword>
<name>A0A8J6XUX8_9CYAN</name>
<dbReference type="GO" id="GO:0006508">
    <property type="term" value="P:proteolysis"/>
    <property type="evidence" value="ECO:0007669"/>
    <property type="project" value="InterPro"/>
</dbReference>
<dbReference type="SUPFAM" id="SSF52129">
    <property type="entry name" value="Caspase-like"/>
    <property type="match status" value="1"/>
</dbReference>
<dbReference type="Gene3D" id="3.40.50.1460">
    <property type="match status" value="1"/>
</dbReference>
<sequence>MRFISRRRFFQFAGSTLATLGFSQSNFLQKAENYGKVLAKSTSRKVALLVGINDYKSQPLRGCLSDVELQRHLLQYRFGFNKEDIHTLTNEQATRENILQAFDEYLIKQAKPDDVVVFHYSGHGSRIVDPDPIFVSFLDNTGLNGTLVPIDALLPPGYPQQGGQVKDIMGHTLFLLMASVKSENFTAVLDSCFSGGATRDFRVRSRDGGRNIQIVPAEKAYQENLLAKLNLKRQDFVKAYRKGVAKGVVLAATDPHQEAADAQLNGFYAGAFTYSLTQHLWQQTSTPETAISYVRQVIPEKYNQTPIFEAKASSGYEKQPIYFINNPFVGANAVVTAVTGNQATLWFGGVDVGNVETGMVFTVVNGSGKVIYQSRQGLEGKGIVQGVVKQGALLRMVG</sequence>